<dbReference type="SUPFAM" id="SSF49503">
    <property type="entry name" value="Cupredoxins"/>
    <property type="match status" value="1"/>
</dbReference>
<dbReference type="EMBL" id="CAJNNV010031296">
    <property type="protein sequence ID" value="CAE8635502.1"/>
    <property type="molecule type" value="Genomic_DNA"/>
</dbReference>
<dbReference type="Proteomes" id="UP000654075">
    <property type="component" value="Unassembled WGS sequence"/>
</dbReference>
<reference evidence="4" key="1">
    <citation type="submission" date="2021-02" db="EMBL/GenBank/DDBJ databases">
        <authorList>
            <person name="Dougan E. K."/>
            <person name="Rhodes N."/>
            <person name="Thang M."/>
            <person name="Chan C."/>
        </authorList>
    </citation>
    <scope>NUCLEOTIDE SEQUENCE</scope>
</reference>
<proteinExistence type="predicted"/>
<sequence length="224" mass="23262">MAHGAALRWDRAAAAIAAVSLLVFLGHQLLSPSVVSAPSFSQPPVGRRPALSAALSAATMGGLLGGLGPLEESAWAADNPFPYDVSRAKIAKKLGPFTGQDKGCPDPFVQVSLGDSGDGMRFVPDQINLVQGCYVELALTNPSSMEHNFVAPDFAKSVYSVVVLAGSPPAELKGQINELELKAGASLGWFLVPVKAGDFELKCTVKGHTEAGMVGRITVAPRPA</sequence>
<comment type="caution">
    <text evidence="4">The sequence shown here is derived from an EMBL/GenBank/DDBJ whole genome shotgun (WGS) entry which is preliminary data.</text>
</comment>
<keyword evidence="7" id="KW-1185">Reference proteome</keyword>
<protein>
    <recommendedName>
        <fullName evidence="3">Blue (type 1) copper domain-containing protein</fullName>
    </recommendedName>
</protein>
<dbReference type="InterPro" id="IPR050845">
    <property type="entry name" value="Cu-binding_ET"/>
</dbReference>
<keyword evidence="1" id="KW-0479">Metal-binding</keyword>
<dbReference type="Pfam" id="PF00127">
    <property type="entry name" value="Copper-bind"/>
    <property type="match status" value="1"/>
</dbReference>
<feature type="domain" description="Blue (type 1) copper" evidence="3">
    <location>
        <begin position="113"/>
        <end position="219"/>
    </location>
</feature>
<dbReference type="InterPro" id="IPR008972">
    <property type="entry name" value="Cupredoxin"/>
</dbReference>
<evidence type="ECO:0000256" key="2">
    <source>
        <dbReference type="ARBA" id="ARBA00023008"/>
    </source>
</evidence>
<keyword evidence="2" id="KW-0186">Copper</keyword>
<evidence type="ECO:0000259" key="3">
    <source>
        <dbReference type="Pfam" id="PF00127"/>
    </source>
</evidence>
<dbReference type="Proteomes" id="UP000626109">
    <property type="component" value="Unassembled WGS sequence"/>
</dbReference>
<dbReference type="PANTHER" id="PTHR38439:SF3">
    <property type="entry name" value="COPPER-RESISTANT CUPROPROTEIN COPI"/>
    <property type="match status" value="1"/>
</dbReference>
<evidence type="ECO:0000313" key="6">
    <source>
        <dbReference type="EMBL" id="CAE8663516.1"/>
    </source>
</evidence>
<gene>
    <name evidence="4" type="ORF">PGLA1383_LOCUS3409</name>
    <name evidence="5" type="ORF">PGLA1383_LOCUS51097</name>
    <name evidence="6" type="ORF">PGLA2088_LOCUS15280</name>
</gene>
<dbReference type="GO" id="GO:0005507">
    <property type="term" value="F:copper ion binding"/>
    <property type="evidence" value="ECO:0007669"/>
    <property type="project" value="InterPro"/>
</dbReference>
<accession>A0A813DFU2</accession>
<dbReference type="PANTHER" id="PTHR38439">
    <property type="entry name" value="AURACYANIN-B"/>
    <property type="match status" value="1"/>
</dbReference>
<dbReference type="EMBL" id="CAJNNW010018810">
    <property type="protein sequence ID" value="CAE8663516.1"/>
    <property type="molecule type" value="Genomic_DNA"/>
</dbReference>
<name>A0A813DFU2_POLGL</name>
<evidence type="ECO:0000313" key="5">
    <source>
        <dbReference type="EMBL" id="CAE8635502.1"/>
    </source>
</evidence>
<evidence type="ECO:0000313" key="7">
    <source>
        <dbReference type="Proteomes" id="UP000654075"/>
    </source>
</evidence>
<organism evidence="4 7">
    <name type="scientific">Polarella glacialis</name>
    <name type="common">Dinoflagellate</name>
    <dbReference type="NCBI Taxonomy" id="89957"/>
    <lineage>
        <taxon>Eukaryota</taxon>
        <taxon>Sar</taxon>
        <taxon>Alveolata</taxon>
        <taxon>Dinophyceae</taxon>
        <taxon>Suessiales</taxon>
        <taxon>Suessiaceae</taxon>
        <taxon>Polarella</taxon>
    </lineage>
</organism>
<evidence type="ECO:0000256" key="1">
    <source>
        <dbReference type="ARBA" id="ARBA00022723"/>
    </source>
</evidence>
<dbReference type="OrthoDB" id="533814at2759"/>
<dbReference type="GO" id="GO:0009055">
    <property type="term" value="F:electron transfer activity"/>
    <property type="evidence" value="ECO:0007669"/>
    <property type="project" value="InterPro"/>
</dbReference>
<dbReference type="AlphaFoldDB" id="A0A813DFU2"/>
<evidence type="ECO:0000313" key="4">
    <source>
        <dbReference type="EMBL" id="CAE8584477.1"/>
    </source>
</evidence>
<dbReference type="InterPro" id="IPR000923">
    <property type="entry name" value="BlueCu_1"/>
</dbReference>
<dbReference type="Gene3D" id="2.60.40.420">
    <property type="entry name" value="Cupredoxins - blue copper proteins"/>
    <property type="match status" value="1"/>
</dbReference>
<dbReference type="EMBL" id="CAJNNV010001195">
    <property type="protein sequence ID" value="CAE8584477.1"/>
    <property type="molecule type" value="Genomic_DNA"/>
</dbReference>